<feature type="compositionally biased region" description="Polar residues" evidence="1">
    <location>
        <begin position="1"/>
        <end position="24"/>
    </location>
</feature>
<feature type="region of interest" description="Disordered" evidence="1">
    <location>
        <begin position="1"/>
        <end position="30"/>
    </location>
</feature>
<dbReference type="AlphaFoldDB" id="A0A4Z2FKS1"/>
<keyword evidence="4" id="KW-1185">Reference proteome</keyword>
<dbReference type="GO" id="GO:0005634">
    <property type="term" value="C:nucleus"/>
    <property type="evidence" value="ECO:0007669"/>
    <property type="project" value="InterPro"/>
</dbReference>
<evidence type="ECO:0000313" key="3">
    <source>
        <dbReference type="EMBL" id="TNN40882.1"/>
    </source>
</evidence>
<dbReference type="EMBL" id="SRLO01001152">
    <property type="protein sequence ID" value="TNN40882.1"/>
    <property type="molecule type" value="Genomic_DNA"/>
</dbReference>
<organism evidence="3 4">
    <name type="scientific">Liparis tanakae</name>
    <name type="common">Tanaka's snailfish</name>
    <dbReference type="NCBI Taxonomy" id="230148"/>
    <lineage>
        <taxon>Eukaryota</taxon>
        <taxon>Metazoa</taxon>
        <taxon>Chordata</taxon>
        <taxon>Craniata</taxon>
        <taxon>Vertebrata</taxon>
        <taxon>Euteleostomi</taxon>
        <taxon>Actinopterygii</taxon>
        <taxon>Neopterygii</taxon>
        <taxon>Teleostei</taxon>
        <taxon>Neoteleostei</taxon>
        <taxon>Acanthomorphata</taxon>
        <taxon>Eupercaria</taxon>
        <taxon>Perciformes</taxon>
        <taxon>Cottioidei</taxon>
        <taxon>Cottales</taxon>
        <taxon>Liparidae</taxon>
        <taxon>Liparis</taxon>
    </lineage>
</organism>
<name>A0A4Z2FKS1_9TELE</name>
<dbReference type="OrthoDB" id="9804894at2759"/>
<evidence type="ECO:0000313" key="4">
    <source>
        <dbReference type="Proteomes" id="UP000314294"/>
    </source>
</evidence>
<sequence>MQSSEGGSDTAASVATLRTSSSAQAPVVQPVPASQQRVLVQATGSAQKGGQVQQLSVPRVHQASQQVSVRHRVSSGSRWDAVASGDSLDECMVQQVQHVYPSQVQYVGESGETVYTNGTIRTAYSYNPEAQLYGQGSGGGAYFDSQAGGAHVTTVVSSAGGGVPPHGMVGITMDVGGSHIISSGSTYLIHGGSMEGSRNHISHSSRSSSAMRRYSSSNPAPRAHAQTPSRVRPAPRAVRVGSSGLRGPGAERP</sequence>
<accession>A0A4Z2FKS1</accession>
<comment type="caution">
    <text evidence="3">The sequence shown here is derived from an EMBL/GenBank/DDBJ whole genome shotgun (WGS) entry which is preliminary data.</text>
</comment>
<dbReference type="Proteomes" id="UP000314294">
    <property type="component" value="Unassembled WGS sequence"/>
</dbReference>
<gene>
    <name evidence="3" type="primary">rfx2_2</name>
    <name evidence="3" type="ORF">EYF80_048960</name>
</gene>
<evidence type="ECO:0000259" key="2">
    <source>
        <dbReference type="Pfam" id="PF04589"/>
    </source>
</evidence>
<feature type="compositionally biased region" description="Low complexity" evidence="1">
    <location>
        <begin position="202"/>
        <end position="217"/>
    </location>
</feature>
<protein>
    <submittedName>
        <fullName evidence="3">DNA-binding protein RFX2</fullName>
    </submittedName>
</protein>
<reference evidence="3 4" key="1">
    <citation type="submission" date="2019-03" db="EMBL/GenBank/DDBJ databases">
        <title>First draft genome of Liparis tanakae, snailfish: a comprehensive survey of snailfish specific genes.</title>
        <authorList>
            <person name="Kim W."/>
            <person name="Song I."/>
            <person name="Jeong J.-H."/>
            <person name="Kim D."/>
            <person name="Kim S."/>
            <person name="Ryu S."/>
            <person name="Song J.Y."/>
            <person name="Lee S.K."/>
        </authorList>
    </citation>
    <scope>NUCLEOTIDE SEQUENCE [LARGE SCALE GENOMIC DNA]</scope>
    <source>
        <tissue evidence="3">Muscle</tissue>
    </source>
</reference>
<proteinExistence type="predicted"/>
<feature type="region of interest" description="Disordered" evidence="1">
    <location>
        <begin position="191"/>
        <end position="253"/>
    </location>
</feature>
<dbReference type="Pfam" id="PF04589">
    <property type="entry name" value="RFX1_trans_act"/>
    <property type="match status" value="1"/>
</dbReference>
<dbReference type="GO" id="GO:0003677">
    <property type="term" value="F:DNA binding"/>
    <property type="evidence" value="ECO:0007669"/>
    <property type="project" value="UniProtKB-KW"/>
</dbReference>
<dbReference type="GO" id="GO:0006355">
    <property type="term" value="P:regulation of DNA-templated transcription"/>
    <property type="evidence" value="ECO:0007669"/>
    <property type="project" value="InterPro"/>
</dbReference>
<evidence type="ECO:0000256" key="1">
    <source>
        <dbReference type="SAM" id="MobiDB-lite"/>
    </source>
</evidence>
<feature type="compositionally biased region" description="Low complexity" evidence="1">
    <location>
        <begin position="230"/>
        <end position="240"/>
    </location>
</feature>
<keyword evidence="3" id="KW-0238">DNA-binding</keyword>
<feature type="domain" description="RFX1 transcription activation region" evidence="2">
    <location>
        <begin position="4"/>
        <end position="190"/>
    </location>
</feature>
<dbReference type="InterPro" id="IPR007668">
    <property type="entry name" value="RFX1_trans_act"/>
</dbReference>